<reference evidence="4" key="1">
    <citation type="journal article" date="2021" name="PeerJ">
        <title>Extensive microbial diversity within the chicken gut microbiome revealed by metagenomics and culture.</title>
        <authorList>
            <person name="Gilroy R."/>
            <person name="Ravi A."/>
            <person name="Getino M."/>
            <person name="Pursley I."/>
            <person name="Horton D.L."/>
            <person name="Alikhan N.F."/>
            <person name="Baker D."/>
            <person name="Gharbi K."/>
            <person name="Hall N."/>
            <person name="Watson M."/>
            <person name="Adriaenssens E.M."/>
            <person name="Foster-Nyarko E."/>
            <person name="Jarju S."/>
            <person name="Secka A."/>
            <person name="Antonio M."/>
            <person name="Oren A."/>
            <person name="Chaudhuri R.R."/>
            <person name="La Ragione R."/>
            <person name="Hildebrand F."/>
            <person name="Pallen M.J."/>
        </authorList>
    </citation>
    <scope>NUCLEOTIDE SEQUENCE</scope>
    <source>
        <strain evidence="4">CHK156-179</strain>
    </source>
</reference>
<dbReference type="Pfam" id="PF00933">
    <property type="entry name" value="Glyco_hydro_3"/>
    <property type="match status" value="1"/>
</dbReference>
<dbReference type="GO" id="GO:0005975">
    <property type="term" value="P:carbohydrate metabolic process"/>
    <property type="evidence" value="ECO:0007669"/>
    <property type="project" value="InterPro"/>
</dbReference>
<dbReference type="Pfam" id="PF01915">
    <property type="entry name" value="Glyco_hydro_3_C"/>
    <property type="match status" value="1"/>
</dbReference>
<feature type="domain" description="Fibronectin type III-like" evidence="3">
    <location>
        <begin position="579"/>
        <end position="649"/>
    </location>
</feature>
<evidence type="ECO:0000256" key="2">
    <source>
        <dbReference type="ARBA" id="ARBA00022801"/>
    </source>
</evidence>
<dbReference type="SMART" id="SM01217">
    <property type="entry name" value="Fn3_like"/>
    <property type="match status" value="1"/>
</dbReference>
<dbReference type="Gene3D" id="2.60.40.10">
    <property type="entry name" value="Immunoglobulins"/>
    <property type="match status" value="1"/>
</dbReference>
<dbReference type="SUPFAM" id="SSF52279">
    <property type="entry name" value="Beta-D-glucan exohydrolase, C-terminal domain"/>
    <property type="match status" value="1"/>
</dbReference>
<protein>
    <submittedName>
        <fullName evidence="4">Glycoside hydrolase family 3 C-terminal domain-containing protein</fullName>
    </submittedName>
</protein>
<dbReference type="InterPro" id="IPR036962">
    <property type="entry name" value="Glyco_hydro_3_N_sf"/>
</dbReference>
<dbReference type="SUPFAM" id="SSF51445">
    <property type="entry name" value="(Trans)glycosidases"/>
    <property type="match status" value="1"/>
</dbReference>
<dbReference type="InterPro" id="IPR013783">
    <property type="entry name" value="Ig-like_fold"/>
</dbReference>
<comment type="caution">
    <text evidence="4">The sequence shown here is derived from an EMBL/GenBank/DDBJ whole genome shotgun (WGS) entry which is preliminary data.</text>
</comment>
<dbReference type="EMBL" id="DXAJ01000076">
    <property type="protein sequence ID" value="HJA02719.1"/>
    <property type="molecule type" value="Genomic_DNA"/>
</dbReference>
<dbReference type="InterPro" id="IPR050288">
    <property type="entry name" value="Cellulose_deg_GH3"/>
</dbReference>
<name>A0A9D2H2S4_9FIRM</name>
<dbReference type="Pfam" id="PF14310">
    <property type="entry name" value="Fn3-like"/>
    <property type="match status" value="1"/>
</dbReference>
<dbReference type="InterPro" id="IPR026891">
    <property type="entry name" value="Fn3-like"/>
</dbReference>
<accession>A0A9D2H2S4</accession>
<evidence type="ECO:0000313" key="4">
    <source>
        <dbReference type="EMBL" id="HJA02719.1"/>
    </source>
</evidence>
<dbReference type="AlphaFoldDB" id="A0A9D2H2S4"/>
<sequence>MNKLTAKDLTAQEKLRLLLGVGAWDLYDAEGKLPRFTMSDGPVGLRRVLSVREDGSEEMKPSVAYPAIAVLANTWDRALARKMGEALASDCLENGVDLLLAPGVNIKRDPRNGRNFEYFSEDPYLAGVMAREYVDGLQQSGVGACVKHFCANNLEYDRFEQSSEVDERTLYEIYYKPFSIVCEAKPVSLMCSYNRVNGQYAAENKRGFAALRGELGFDGAIFSDWEAVHDRTRSAKAGLDIEMPFNEAHFGQLVKDYESGVLSDEELDACAQRVIDLIYRCKEMHEGKRAPLTVEERLSVAEKIEREGAVLLKNEGILPLKKGTRAAVAGCYAKAEPTSLVFGGGSARMVWLGQPFDLAALLSERLGEQTVYERAFLPKVAIGNAALGIPARAVENAALADVSIVCAGTGADLEYESGDRESIRLPEVQERAIVDIAKANPETVVVLFAGSAVDVSAWEPYVKGILLAGFCGERGGAAVADLLCGLACPSGRLAETFPCALEDVPAANTFRNANVTRYSEGLDVGYRYFVGAGKPVRYPFGFGLSYAVFEYSGLRVQTDGDTLELSYLVRNTSQTDGKEVSQVYVRPIAAKVYRPERELKGWSKDEVAAGGQVRVTVRLGRDAFSYWSAAEARERVDDGVYEVIVGKNCTDARLRCKVCIRGGNIVLP</sequence>
<dbReference type="PANTHER" id="PTHR42715">
    <property type="entry name" value="BETA-GLUCOSIDASE"/>
    <property type="match status" value="1"/>
</dbReference>
<organism evidence="4 5">
    <name type="scientific">Candidatus Gallimonas gallistercoris</name>
    <dbReference type="NCBI Taxonomy" id="2838602"/>
    <lineage>
        <taxon>Bacteria</taxon>
        <taxon>Bacillati</taxon>
        <taxon>Bacillota</taxon>
        <taxon>Clostridia</taxon>
        <taxon>Candidatus Gallimonas</taxon>
    </lineage>
</organism>
<dbReference type="InterPro" id="IPR001764">
    <property type="entry name" value="Glyco_hydro_3_N"/>
</dbReference>
<dbReference type="PANTHER" id="PTHR42715:SF10">
    <property type="entry name" value="BETA-GLUCOSIDASE"/>
    <property type="match status" value="1"/>
</dbReference>
<dbReference type="Gene3D" id="3.40.50.1700">
    <property type="entry name" value="Glycoside hydrolase family 3 C-terminal domain"/>
    <property type="match status" value="2"/>
</dbReference>
<dbReference type="Gene3D" id="3.20.20.300">
    <property type="entry name" value="Glycoside hydrolase, family 3, N-terminal domain"/>
    <property type="match status" value="2"/>
</dbReference>
<dbReference type="InterPro" id="IPR017853">
    <property type="entry name" value="GH"/>
</dbReference>
<evidence type="ECO:0000313" key="5">
    <source>
        <dbReference type="Proteomes" id="UP000824221"/>
    </source>
</evidence>
<gene>
    <name evidence="4" type="ORF">H9797_04990</name>
</gene>
<evidence type="ECO:0000259" key="3">
    <source>
        <dbReference type="SMART" id="SM01217"/>
    </source>
</evidence>
<dbReference type="InterPro" id="IPR036881">
    <property type="entry name" value="Glyco_hydro_3_C_sf"/>
</dbReference>
<proteinExistence type="inferred from homology"/>
<evidence type="ECO:0000256" key="1">
    <source>
        <dbReference type="ARBA" id="ARBA00005336"/>
    </source>
</evidence>
<dbReference type="PRINTS" id="PR00133">
    <property type="entry name" value="GLHYDRLASE3"/>
</dbReference>
<dbReference type="Proteomes" id="UP000824221">
    <property type="component" value="Unassembled WGS sequence"/>
</dbReference>
<dbReference type="InterPro" id="IPR002772">
    <property type="entry name" value="Glyco_hydro_3_C"/>
</dbReference>
<reference evidence="4" key="2">
    <citation type="submission" date="2021-04" db="EMBL/GenBank/DDBJ databases">
        <authorList>
            <person name="Gilroy R."/>
        </authorList>
    </citation>
    <scope>NUCLEOTIDE SEQUENCE</scope>
    <source>
        <strain evidence="4">CHK156-179</strain>
    </source>
</reference>
<comment type="similarity">
    <text evidence="1">Belongs to the glycosyl hydrolase 3 family.</text>
</comment>
<keyword evidence="2 4" id="KW-0378">Hydrolase</keyword>
<dbReference type="GO" id="GO:0004553">
    <property type="term" value="F:hydrolase activity, hydrolyzing O-glycosyl compounds"/>
    <property type="evidence" value="ECO:0007669"/>
    <property type="project" value="InterPro"/>
</dbReference>